<organism evidence="4 5">
    <name type="scientific">Aaosphaeria arxii CBS 175.79</name>
    <dbReference type="NCBI Taxonomy" id="1450172"/>
    <lineage>
        <taxon>Eukaryota</taxon>
        <taxon>Fungi</taxon>
        <taxon>Dikarya</taxon>
        <taxon>Ascomycota</taxon>
        <taxon>Pezizomycotina</taxon>
        <taxon>Dothideomycetes</taxon>
        <taxon>Pleosporomycetidae</taxon>
        <taxon>Pleosporales</taxon>
        <taxon>Pleosporales incertae sedis</taxon>
        <taxon>Aaosphaeria</taxon>
    </lineage>
</organism>
<dbReference type="RefSeq" id="XP_033383903.1">
    <property type="nucleotide sequence ID" value="XM_033521612.1"/>
</dbReference>
<dbReference type="GO" id="GO:0000981">
    <property type="term" value="F:DNA-binding transcription factor activity, RNA polymerase II-specific"/>
    <property type="evidence" value="ECO:0007669"/>
    <property type="project" value="InterPro"/>
</dbReference>
<evidence type="ECO:0000313" key="5">
    <source>
        <dbReference type="Proteomes" id="UP000799778"/>
    </source>
</evidence>
<feature type="region of interest" description="Disordered" evidence="2">
    <location>
        <begin position="33"/>
        <end position="60"/>
    </location>
</feature>
<evidence type="ECO:0000256" key="1">
    <source>
        <dbReference type="ARBA" id="ARBA00023242"/>
    </source>
</evidence>
<sequence>MRRPVAYKAARASQYSTVLWFISLLPNSSVHLKMSVPPQPSSRQTPPTGSTRKRPPLSREKCNRCRRDKVKCMPIERRWPQKCNRCIEKEFECSENTHADGKRKKRGRLESPSPPKSSGGSNSELEPPRGRYQDQVQDL</sequence>
<dbReference type="PROSITE" id="PS50048">
    <property type="entry name" value="ZN2_CY6_FUNGAL_2"/>
    <property type="match status" value="1"/>
</dbReference>
<evidence type="ECO:0000256" key="2">
    <source>
        <dbReference type="SAM" id="MobiDB-lite"/>
    </source>
</evidence>
<name>A0A6A5XTI9_9PLEO</name>
<keyword evidence="5" id="KW-1185">Reference proteome</keyword>
<evidence type="ECO:0000313" key="4">
    <source>
        <dbReference type="EMBL" id="KAF2015564.1"/>
    </source>
</evidence>
<dbReference type="SUPFAM" id="SSF57701">
    <property type="entry name" value="Zn2/Cys6 DNA-binding domain"/>
    <property type="match status" value="1"/>
</dbReference>
<feature type="domain" description="Zn(2)-C6 fungal-type" evidence="3">
    <location>
        <begin position="61"/>
        <end position="95"/>
    </location>
</feature>
<dbReference type="GO" id="GO:0008270">
    <property type="term" value="F:zinc ion binding"/>
    <property type="evidence" value="ECO:0007669"/>
    <property type="project" value="InterPro"/>
</dbReference>
<keyword evidence="1" id="KW-0539">Nucleus</keyword>
<dbReference type="EMBL" id="ML978069">
    <property type="protein sequence ID" value="KAF2015564.1"/>
    <property type="molecule type" value="Genomic_DNA"/>
</dbReference>
<reference evidence="4" key="1">
    <citation type="journal article" date="2020" name="Stud. Mycol.">
        <title>101 Dothideomycetes genomes: a test case for predicting lifestyles and emergence of pathogens.</title>
        <authorList>
            <person name="Haridas S."/>
            <person name="Albert R."/>
            <person name="Binder M."/>
            <person name="Bloem J."/>
            <person name="Labutti K."/>
            <person name="Salamov A."/>
            <person name="Andreopoulos B."/>
            <person name="Baker S."/>
            <person name="Barry K."/>
            <person name="Bills G."/>
            <person name="Bluhm B."/>
            <person name="Cannon C."/>
            <person name="Castanera R."/>
            <person name="Culley D."/>
            <person name="Daum C."/>
            <person name="Ezra D."/>
            <person name="Gonzalez J."/>
            <person name="Henrissat B."/>
            <person name="Kuo A."/>
            <person name="Liang C."/>
            <person name="Lipzen A."/>
            <person name="Lutzoni F."/>
            <person name="Magnuson J."/>
            <person name="Mondo S."/>
            <person name="Nolan M."/>
            <person name="Ohm R."/>
            <person name="Pangilinan J."/>
            <person name="Park H.-J."/>
            <person name="Ramirez L."/>
            <person name="Alfaro M."/>
            <person name="Sun H."/>
            <person name="Tritt A."/>
            <person name="Yoshinaga Y."/>
            <person name="Zwiers L.-H."/>
            <person name="Turgeon B."/>
            <person name="Goodwin S."/>
            <person name="Spatafora J."/>
            <person name="Crous P."/>
            <person name="Grigoriev I."/>
        </authorList>
    </citation>
    <scope>NUCLEOTIDE SEQUENCE</scope>
    <source>
        <strain evidence="4">CBS 175.79</strain>
    </source>
</reference>
<dbReference type="Proteomes" id="UP000799778">
    <property type="component" value="Unassembled WGS sequence"/>
</dbReference>
<dbReference type="InterPro" id="IPR001138">
    <property type="entry name" value="Zn2Cys6_DnaBD"/>
</dbReference>
<feature type="region of interest" description="Disordered" evidence="2">
    <location>
        <begin position="94"/>
        <end position="139"/>
    </location>
</feature>
<proteinExistence type="predicted"/>
<gene>
    <name evidence="4" type="ORF">BU24DRAFT_180575</name>
</gene>
<dbReference type="InterPro" id="IPR036864">
    <property type="entry name" value="Zn2-C6_fun-type_DNA-bd_sf"/>
</dbReference>
<feature type="compositionally biased region" description="Low complexity" evidence="2">
    <location>
        <begin position="41"/>
        <end position="50"/>
    </location>
</feature>
<accession>A0A6A5XTI9</accession>
<protein>
    <recommendedName>
        <fullName evidence="3">Zn(2)-C6 fungal-type domain-containing protein</fullName>
    </recommendedName>
</protein>
<dbReference type="Gene3D" id="4.10.240.10">
    <property type="entry name" value="Zn(2)-C6 fungal-type DNA-binding domain"/>
    <property type="match status" value="1"/>
</dbReference>
<evidence type="ECO:0000259" key="3">
    <source>
        <dbReference type="PROSITE" id="PS50048"/>
    </source>
</evidence>
<dbReference type="AlphaFoldDB" id="A0A6A5XTI9"/>
<dbReference type="OrthoDB" id="539213at2759"/>
<dbReference type="GeneID" id="54279009"/>